<dbReference type="InterPro" id="IPR001626">
    <property type="entry name" value="ABC_TroCD"/>
</dbReference>
<dbReference type="PANTHER" id="PTHR30477">
    <property type="entry name" value="ABC-TRANSPORTER METAL-BINDING PROTEIN"/>
    <property type="match status" value="1"/>
</dbReference>
<reference evidence="9" key="1">
    <citation type="submission" date="2018-12" db="EMBL/GenBank/DDBJ databases">
        <title>Complete genome sequence of an uncultured bacterium of the candidate phylum Bipolaricaulota.</title>
        <authorList>
            <person name="Kadnikov V.V."/>
            <person name="Mardanov A.V."/>
            <person name="Beletsky A.V."/>
            <person name="Frank Y.A."/>
            <person name="Karnachuk O.V."/>
            <person name="Ravin N.V."/>
        </authorList>
    </citation>
    <scope>NUCLEOTIDE SEQUENCE [LARGE SCALE GENOMIC DNA]</scope>
</reference>
<accession>A0A410FS60</accession>
<comment type="similarity">
    <text evidence="2 6">Belongs to the ABC-3 integral membrane protein family.</text>
</comment>
<dbReference type="GO" id="GO:0043190">
    <property type="term" value="C:ATP-binding cassette (ABC) transporter complex"/>
    <property type="evidence" value="ECO:0007669"/>
    <property type="project" value="InterPro"/>
</dbReference>
<evidence type="ECO:0000313" key="8">
    <source>
        <dbReference type="EMBL" id="QAA75801.1"/>
    </source>
</evidence>
<feature type="transmembrane region" description="Helical" evidence="7">
    <location>
        <begin position="68"/>
        <end position="87"/>
    </location>
</feature>
<dbReference type="InterPro" id="IPR037294">
    <property type="entry name" value="ABC_BtuC-like"/>
</dbReference>
<feature type="transmembrane region" description="Helical" evidence="7">
    <location>
        <begin position="251"/>
        <end position="270"/>
    </location>
</feature>
<proteinExistence type="inferred from homology"/>
<keyword evidence="6" id="KW-0813">Transport</keyword>
<dbReference type="CDD" id="cd06550">
    <property type="entry name" value="TM_ABC_iron-siderophores_like"/>
    <property type="match status" value="1"/>
</dbReference>
<evidence type="ECO:0000256" key="4">
    <source>
        <dbReference type="ARBA" id="ARBA00022989"/>
    </source>
</evidence>
<keyword evidence="5 7" id="KW-0472">Membrane</keyword>
<feature type="transmembrane region" description="Helical" evidence="7">
    <location>
        <begin position="223"/>
        <end position="244"/>
    </location>
</feature>
<feature type="transmembrane region" description="Helical" evidence="7">
    <location>
        <begin position="42"/>
        <end position="62"/>
    </location>
</feature>
<evidence type="ECO:0000256" key="7">
    <source>
        <dbReference type="SAM" id="Phobius"/>
    </source>
</evidence>
<comment type="subcellular location">
    <subcellularLocation>
        <location evidence="6">Cell membrane</location>
        <topology evidence="6">Multi-pass membrane protein</topology>
    </subcellularLocation>
    <subcellularLocation>
        <location evidence="1">Membrane</location>
        <topology evidence="1">Multi-pass membrane protein</topology>
    </subcellularLocation>
</comment>
<evidence type="ECO:0000313" key="9">
    <source>
        <dbReference type="Proteomes" id="UP000287233"/>
    </source>
</evidence>
<feature type="transmembrane region" description="Helical" evidence="7">
    <location>
        <begin position="99"/>
        <end position="120"/>
    </location>
</feature>
<keyword evidence="4 7" id="KW-1133">Transmembrane helix</keyword>
<gene>
    <name evidence="8" type="ORF">BIP78_0033</name>
</gene>
<evidence type="ECO:0000256" key="5">
    <source>
        <dbReference type="ARBA" id="ARBA00023136"/>
    </source>
</evidence>
<evidence type="ECO:0000256" key="2">
    <source>
        <dbReference type="ARBA" id="ARBA00008034"/>
    </source>
</evidence>
<evidence type="ECO:0000256" key="3">
    <source>
        <dbReference type="ARBA" id="ARBA00022692"/>
    </source>
</evidence>
<protein>
    <submittedName>
        <fullName evidence="8">Manganese ABC transporter, inner membrane permease protein SitD</fullName>
    </submittedName>
</protein>
<feature type="transmembrane region" description="Helical" evidence="7">
    <location>
        <begin position="13"/>
        <end position="37"/>
    </location>
</feature>
<dbReference type="Gene3D" id="1.10.3470.10">
    <property type="entry name" value="ABC transporter involved in vitamin B12 uptake, BtuC"/>
    <property type="match status" value="1"/>
</dbReference>
<organism evidence="8 9">
    <name type="scientific">Bipolaricaulis sibiricus</name>
    <dbReference type="NCBI Taxonomy" id="2501609"/>
    <lineage>
        <taxon>Bacteria</taxon>
        <taxon>Candidatus Bipolaricaulota</taxon>
        <taxon>Candidatus Bipolaricaulia</taxon>
        <taxon>Candidatus Bipolaricaulales</taxon>
        <taxon>Candidatus Bipolaricaulaceae</taxon>
        <taxon>Candidatus Bipolaricaulis</taxon>
    </lineage>
</organism>
<evidence type="ECO:0000256" key="1">
    <source>
        <dbReference type="ARBA" id="ARBA00004141"/>
    </source>
</evidence>
<dbReference type="Pfam" id="PF00950">
    <property type="entry name" value="ABC-3"/>
    <property type="match status" value="1"/>
</dbReference>
<sequence length="280" mass="28979">MITFLAEPFAFPFMLRALAAAVLTGAVCGLVGVYVVLRGMAFFGDALAHSVLPGVAVGYLVGRGSRTVVFGWALGSAAVAALAMGALARRARLKEDTAIGIVFVSMFALGIALISTARGYAVDLAHFLFGNVLGVSPMQLQMIAVLSGIVVLALLVFRNGFLVTAFDPVLAQTLRLPVRALHNLLLLLLAATVVVCLQSVGIALTLAMLVLPPSTGYLLARRVPGVMVVSVGAGVLAGVCGLYLSYYARIAAGPAVVLVGVGLFLLSLVVSPRRGALFTR</sequence>
<name>A0A410FS60_BIPS1</name>
<dbReference type="AlphaFoldDB" id="A0A410FS60"/>
<dbReference type="EMBL" id="CP034928">
    <property type="protein sequence ID" value="QAA75801.1"/>
    <property type="molecule type" value="Genomic_DNA"/>
</dbReference>
<dbReference type="GO" id="GO:0055085">
    <property type="term" value="P:transmembrane transport"/>
    <property type="evidence" value="ECO:0007669"/>
    <property type="project" value="InterPro"/>
</dbReference>
<evidence type="ECO:0000256" key="6">
    <source>
        <dbReference type="RuleBase" id="RU003943"/>
    </source>
</evidence>
<dbReference type="SUPFAM" id="SSF81345">
    <property type="entry name" value="ABC transporter involved in vitamin B12 uptake, BtuC"/>
    <property type="match status" value="1"/>
</dbReference>
<dbReference type="KEGG" id="bih:BIP78_0033"/>
<dbReference type="PANTHER" id="PTHR30477:SF13">
    <property type="entry name" value="IRON TRANSPORT SYSTEM MEMBRANE PROTEIN HI_0360-RELATED"/>
    <property type="match status" value="1"/>
</dbReference>
<dbReference type="Proteomes" id="UP000287233">
    <property type="component" value="Chromosome"/>
</dbReference>
<keyword evidence="3 6" id="KW-0812">Transmembrane</keyword>
<feature type="transmembrane region" description="Helical" evidence="7">
    <location>
        <begin position="184"/>
        <end position="211"/>
    </location>
</feature>
<dbReference type="GO" id="GO:0010043">
    <property type="term" value="P:response to zinc ion"/>
    <property type="evidence" value="ECO:0007669"/>
    <property type="project" value="TreeGrafter"/>
</dbReference>
<feature type="transmembrane region" description="Helical" evidence="7">
    <location>
        <begin position="140"/>
        <end position="163"/>
    </location>
</feature>